<feature type="chain" id="PRO_5025580984" evidence="1">
    <location>
        <begin position="24"/>
        <end position="124"/>
    </location>
</feature>
<dbReference type="Proteomes" id="UP000501346">
    <property type="component" value="Chromosome ScIX"/>
</dbReference>
<gene>
    <name evidence="2" type="ORF">GRS66_002480</name>
</gene>
<accession>A0A6C1DTS2</accession>
<evidence type="ECO:0000313" key="2">
    <source>
        <dbReference type="EMBL" id="QID80171.1"/>
    </source>
</evidence>
<organism evidence="2 3">
    <name type="scientific">Saccharomyces pastorianus</name>
    <name type="common">Lager yeast</name>
    <name type="synonym">Saccharomyces cerevisiae x Saccharomyces eubayanus</name>
    <dbReference type="NCBI Taxonomy" id="27292"/>
    <lineage>
        <taxon>Eukaryota</taxon>
        <taxon>Fungi</taxon>
        <taxon>Dikarya</taxon>
        <taxon>Ascomycota</taxon>
        <taxon>Saccharomycotina</taxon>
        <taxon>Saccharomycetes</taxon>
        <taxon>Saccharomycetales</taxon>
        <taxon>Saccharomycetaceae</taxon>
        <taxon>Saccharomyces</taxon>
    </lineage>
</organism>
<dbReference type="OrthoDB" id="4041628at2759"/>
<evidence type="ECO:0000256" key="1">
    <source>
        <dbReference type="SAM" id="SignalP"/>
    </source>
</evidence>
<evidence type="ECO:0000313" key="3">
    <source>
        <dbReference type="Proteomes" id="UP000501346"/>
    </source>
</evidence>
<proteinExistence type="predicted"/>
<sequence>MNFSTVFQAIIAVLGLTTVTALAEFDFDVGYEEFVRNNPDTIFLESDIGLHVGYTEGGERQIATIPHNSTLGTSLREYSGCGGNGTETSIATSAPTMSEVPIAIFVKRRKSVPILLPQVCMGGI</sequence>
<protein>
    <submittedName>
        <fullName evidence="2">Uncharacterized protein</fullName>
    </submittedName>
</protein>
<dbReference type="EMBL" id="CP048990">
    <property type="protein sequence ID" value="QID80171.1"/>
    <property type="molecule type" value="Genomic_DNA"/>
</dbReference>
<keyword evidence="1" id="KW-0732">Signal</keyword>
<name>A0A6C1DTS2_SACPS</name>
<reference evidence="2 3" key="1">
    <citation type="journal article" date="2019" name="BMC Genomics">
        <title>Chromosome level assembly and comparative genome analysis confirm lager-brewing yeasts originated from a single hybridization.</title>
        <authorList>
            <person name="Salazar A.N."/>
            <person name="Gorter de Vries A.R."/>
            <person name="van den Broek M."/>
            <person name="Brouwers N."/>
            <person name="de la Torre Cortes P."/>
            <person name="Kuijpers N.G.A."/>
            <person name="Daran J.G."/>
            <person name="Abeel T."/>
        </authorList>
    </citation>
    <scope>NUCLEOTIDE SEQUENCE [LARGE SCALE GENOMIC DNA]</scope>
    <source>
        <strain evidence="2 3">CBS 1483</strain>
    </source>
</reference>
<feature type="signal peptide" evidence="1">
    <location>
        <begin position="1"/>
        <end position="23"/>
    </location>
</feature>
<dbReference type="AlphaFoldDB" id="A0A6C1DTS2"/>
<keyword evidence="3" id="KW-1185">Reference proteome</keyword>